<sequence length="145" mass="16136">ENIKLVEGWMDSCRDEHMVCARTRKSEPLPKRVLYISNTSQNSVLLHESSGETAPYVTASYCWGVGATLQTTQKSLKQHAKEISLAAFPETLRDAILFARGLGFRYVWIDALCIIQGDDSDWTEQAKQMTAIYHGSALNIAIADA</sequence>
<dbReference type="InterPro" id="IPR010730">
    <property type="entry name" value="HET"/>
</dbReference>
<evidence type="ECO:0000259" key="1">
    <source>
        <dbReference type="Pfam" id="PF06985"/>
    </source>
</evidence>
<feature type="non-terminal residue" evidence="2">
    <location>
        <position position="1"/>
    </location>
</feature>
<reference evidence="2" key="1">
    <citation type="journal article" date="2020" name="Stud. Mycol.">
        <title>101 Dothideomycetes genomes: a test case for predicting lifestyles and emergence of pathogens.</title>
        <authorList>
            <person name="Haridas S."/>
            <person name="Albert R."/>
            <person name="Binder M."/>
            <person name="Bloem J."/>
            <person name="Labutti K."/>
            <person name="Salamov A."/>
            <person name="Andreopoulos B."/>
            <person name="Baker S."/>
            <person name="Barry K."/>
            <person name="Bills G."/>
            <person name="Bluhm B."/>
            <person name="Cannon C."/>
            <person name="Castanera R."/>
            <person name="Culley D."/>
            <person name="Daum C."/>
            <person name="Ezra D."/>
            <person name="Gonzalez J."/>
            <person name="Henrissat B."/>
            <person name="Kuo A."/>
            <person name="Liang C."/>
            <person name="Lipzen A."/>
            <person name="Lutzoni F."/>
            <person name="Magnuson J."/>
            <person name="Mondo S."/>
            <person name="Nolan M."/>
            <person name="Ohm R."/>
            <person name="Pangilinan J."/>
            <person name="Park H.-J."/>
            <person name="Ramirez L."/>
            <person name="Alfaro M."/>
            <person name="Sun H."/>
            <person name="Tritt A."/>
            <person name="Yoshinaga Y."/>
            <person name="Zwiers L.-H."/>
            <person name="Turgeon B."/>
            <person name="Goodwin S."/>
            <person name="Spatafora J."/>
            <person name="Crous P."/>
            <person name="Grigoriev I."/>
        </authorList>
    </citation>
    <scope>NUCLEOTIDE SEQUENCE</scope>
    <source>
        <strain evidence="2">CBS 125425</strain>
    </source>
</reference>
<accession>A0A9P4QL22</accession>
<evidence type="ECO:0000313" key="3">
    <source>
        <dbReference type="Proteomes" id="UP000799444"/>
    </source>
</evidence>
<name>A0A9P4QL22_9PLEO</name>
<feature type="domain" description="Heterokaryon incompatibility" evidence="1">
    <location>
        <begin position="56"/>
        <end position="143"/>
    </location>
</feature>
<evidence type="ECO:0000313" key="2">
    <source>
        <dbReference type="EMBL" id="KAF2726874.1"/>
    </source>
</evidence>
<dbReference type="OrthoDB" id="5347061at2759"/>
<dbReference type="Proteomes" id="UP000799444">
    <property type="component" value="Unassembled WGS sequence"/>
</dbReference>
<proteinExistence type="predicted"/>
<feature type="non-terminal residue" evidence="2">
    <location>
        <position position="145"/>
    </location>
</feature>
<dbReference type="PANTHER" id="PTHR33112">
    <property type="entry name" value="DOMAIN PROTEIN, PUTATIVE-RELATED"/>
    <property type="match status" value="1"/>
</dbReference>
<protein>
    <recommendedName>
        <fullName evidence="1">Heterokaryon incompatibility domain-containing protein</fullName>
    </recommendedName>
</protein>
<dbReference type="EMBL" id="ML996377">
    <property type="protein sequence ID" value="KAF2726874.1"/>
    <property type="molecule type" value="Genomic_DNA"/>
</dbReference>
<organism evidence="2 3">
    <name type="scientific">Polyplosphaeria fusca</name>
    <dbReference type="NCBI Taxonomy" id="682080"/>
    <lineage>
        <taxon>Eukaryota</taxon>
        <taxon>Fungi</taxon>
        <taxon>Dikarya</taxon>
        <taxon>Ascomycota</taxon>
        <taxon>Pezizomycotina</taxon>
        <taxon>Dothideomycetes</taxon>
        <taxon>Pleosporomycetidae</taxon>
        <taxon>Pleosporales</taxon>
        <taxon>Tetraplosphaeriaceae</taxon>
        <taxon>Polyplosphaeria</taxon>
    </lineage>
</organism>
<dbReference type="AlphaFoldDB" id="A0A9P4QL22"/>
<dbReference type="PANTHER" id="PTHR33112:SF16">
    <property type="entry name" value="HETEROKARYON INCOMPATIBILITY DOMAIN-CONTAINING PROTEIN"/>
    <property type="match status" value="1"/>
</dbReference>
<comment type="caution">
    <text evidence="2">The sequence shown here is derived from an EMBL/GenBank/DDBJ whole genome shotgun (WGS) entry which is preliminary data.</text>
</comment>
<keyword evidence="3" id="KW-1185">Reference proteome</keyword>
<dbReference type="Pfam" id="PF06985">
    <property type="entry name" value="HET"/>
    <property type="match status" value="1"/>
</dbReference>
<gene>
    <name evidence="2" type="ORF">EJ04DRAFT_391062</name>
</gene>